<evidence type="ECO:0000313" key="4">
    <source>
        <dbReference type="Proteomes" id="UP000266934"/>
    </source>
</evidence>
<reference evidence="3 4" key="1">
    <citation type="submission" date="2018-08" db="EMBL/GenBank/DDBJ databases">
        <title>Complete genome sequencing of Blastochloris tepida GI.</title>
        <authorList>
            <person name="Tsukatani Y."/>
            <person name="Mori H."/>
        </authorList>
    </citation>
    <scope>NUCLEOTIDE SEQUENCE [LARGE SCALE GENOMIC DNA]</scope>
    <source>
        <strain evidence="3 4">GI</strain>
    </source>
</reference>
<dbReference type="Pfam" id="PF09250">
    <property type="entry name" value="Prim-Pol"/>
    <property type="match status" value="1"/>
</dbReference>
<proteinExistence type="predicted"/>
<feature type="region of interest" description="Disordered" evidence="1">
    <location>
        <begin position="1"/>
        <end position="33"/>
    </location>
</feature>
<evidence type="ECO:0000259" key="2">
    <source>
        <dbReference type="SMART" id="SM00943"/>
    </source>
</evidence>
<dbReference type="AlphaFoldDB" id="A0A348G1I7"/>
<dbReference type="SMART" id="SM00943">
    <property type="entry name" value="Prim-Pol"/>
    <property type="match status" value="1"/>
</dbReference>
<dbReference type="Proteomes" id="UP000266934">
    <property type="component" value="Chromosome"/>
</dbReference>
<feature type="domain" description="DNA primase/polymerase bifunctional N-terminal" evidence="2">
    <location>
        <begin position="31"/>
        <end position="207"/>
    </location>
</feature>
<sequence>MNATNHAATEDLVSSPLERSGVPGMHPSQVRRELARRGWPPLPILAHDAPDREQPGAVARGAGKAVLVRGWQKDAAFDATPASEAALGAWERGYSHCPGTGIACGRVIGIDIDCLDAALAAEVRRLAEQEFGPTPFVRVGRAPKLLLVYQAAEPVPKRRFVAEVGDNALEILGEGSQFVSYGVHPVTCQHYEWTGPLSPLTGDPDDAPVISAAQIERFIDAVRGIMPLKQSGGWHGSDDSFNVVEFHTNRSAADTFFTRLNDKARANYDAWVPDLGLSRIRREPGGYAAVAEWRRSSTGRPLDQRNLNLSFDAKGITDWGDGPRHYSPLDVVMAALGLGVDSAVQWLGERVDPTWNDPPIILTSGARTMASTSSDLAPLAVDDGALVPAQPVAAVVEADDDGDDCEATFAPVASLEDLTHPPGLVGDIIDWCERTSERPARSAALGAALGFVSALAGRKFASPTDLRTNLYILTLAESGYGKDHARQAITRIADCVDNPDVRRLGTKDGLGDYLGPGRAMSATALRNLLIKKPSVLLQADEFHGTLNMMNERSSLARLLADDFLSLFSSASTSYAGAEYAGTPAVKLYAPNFSVHGLSTPSSFWLAAGSRSLTSGLLPRFILLNIDAPKPARREPEASIRDVPPDLVRRCAAIAQLGGNLHRDGTAPAPPPVVVPYTDAARAALEQFRAYVEEQEAVVNDRCRPFLHRAAEHAIKLALTVAVGVDCTRPRITGEVMEWACSLAWHSTCSFIAESAERIADNEREADYLRVFRLIKGAGPAGITEGVLRDRTRSIDSRRLADLLGSMVAAGRVRRDDVQTKKGKRPRLLFVR</sequence>
<dbReference type="InterPro" id="IPR015330">
    <property type="entry name" value="DNA_primase/pol_bifunc_N"/>
</dbReference>
<evidence type="ECO:0000256" key="1">
    <source>
        <dbReference type="SAM" id="MobiDB-lite"/>
    </source>
</evidence>
<organism evidence="3 4">
    <name type="scientific">Blastochloris tepida</name>
    <dbReference type="NCBI Taxonomy" id="2233851"/>
    <lineage>
        <taxon>Bacteria</taxon>
        <taxon>Pseudomonadati</taxon>
        <taxon>Pseudomonadota</taxon>
        <taxon>Alphaproteobacteria</taxon>
        <taxon>Hyphomicrobiales</taxon>
        <taxon>Blastochloridaceae</taxon>
        <taxon>Blastochloris</taxon>
    </lineage>
</organism>
<gene>
    <name evidence="3" type="ORF">BLTE_21050</name>
</gene>
<dbReference type="KEGG" id="blag:BLTE_21050"/>
<dbReference type="InterPro" id="IPR025048">
    <property type="entry name" value="DUF3987"/>
</dbReference>
<dbReference type="Pfam" id="PF13148">
    <property type="entry name" value="DUF3987"/>
    <property type="match status" value="1"/>
</dbReference>
<accession>A0A348G1I7</accession>
<dbReference type="OrthoDB" id="123525at2"/>
<dbReference type="EMBL" id="AP018907">
    <property type="protein sequence ID" value="BBF93420.1"/>
    <property type="molecule type" value="Genomic_DNA"/>
</dbReference>
<protein>
    <submittedName>
        <fullName evidence="3">DNA primase</fullName>
    </submittedName>
</protein>
<evidence type="ECO:0000313" key="3">
    <source>
        <dbReference type="EMBL" id="BBF93420.1"/>
    </source>
</evidence>
<keyword evidence="4" id="KW-1185">Reference proteome</keyword>
<dbReference type="RefSeq" id="WP_126400190.1">
    <property type="nucleotide sequence ID" value="NZ_AP018907.1"/>
</dbReference>
<name>A0A348G1I7_9HYPH</name>